<dbReference type="SMART" id="SM00159">
    <property type="entry name" value="PTX"/>
    <property type="match status" value="1"/>
</dbReference>
<evidence type="ECO:0000256" key="3">
    <source>
        <dbReference type="ARBA" id="ARBA00022729"/>
    </source>
</evidence>
<evidence type="ECO:0000256" key="6">
    <source>
        <dbReference type="ARBA" id="ARBA00023180"/>
    </source>
</evidence>
<dbReference type="InterPro" id="IPR013320">
    <property type="entry name" value="ConA-like_dom_sf"/>
</dbReference>
<dbReference type="SMART" id="SM00560">
    <property type="entry name" value="LamGL"/>
    <property type="match status" value="2"/>
</dbReference>
<reference evidence="10 11" key="1">
    <citation type="submission" date="2023-08" db="EMBL/GenBank/DDBJ databases">
        <title>Pleionea litopenaei sp. nov., isolated from stomach of juvenile Litopenaeus vannamei.</title>
        <authorList>
            <person name="Rho A.M."/>
            <person name="Hwang C.Y."/>
        </authorList>
    </citation>
    <scope>NUCLEOTIDE SEQUENCE [LARGE SCALE GENOMIC DNA]</scope>
    <source>
        <strain evidence="10 11">HL-JVS1</strain>
    </source>
</reference>
<dbReference type="Pfam" id="PF20419">
    <property type="entry name" value="DUF6701"/>
    <property type="match status" value="1"/>
</dbReference>
<organism evidence="10 11">
    <name type="scientific">Pleionea litopenaei</name>
    <dbReference type="NCBI Taxonomy" id="3070815"/>
    <lineage>
        <taxon>Bacteria</taxon>
        <taxon>Pseudomonadati</taxon>
        <taxon>Pseudomonadota</taxon>
        <taxon>Gammaproteobacteria</taxon>
        <taxon>Oceanospirillales</taxon>
        <taxon>Pleioneaceae</taxon>
        <taxon>Pleionea</taxon>
    </lineage>
</organism>
<evidence type="ECO:0000256" key="4">
    <source>
        <dbReference type="ARBA" id="ARBA00022837"/>
    </source>
</evidence>
<evidence type="ECO:0000256" key="2">
    <source>
        <dbReference type="ARBA" id="ARBA00022723"/>
    </source>
</evidence>
<comment type="cofactor">
    <cofactor evidence="1">
        <name>Ca(2+)</name>
        <dbReference type="ChEBI" id="CHEBI:29108"/>
    </cofactor>
</comment>
<evidence type="ECO:0000313" key="11">
    <source>
        <dbReference type="Proteomes" id="UP001239782"/>
    </source>
</evidence>
<dbReference type="EMBL" id="CP133548">
    <property type="protein sequence ID" value="WMS88598.1"/>
    <property type="molecule type" value="Genomic_DNA"/>
</dbReference>
<dbReference type="InterPro" id="IPR051360">
    <property type="entry name" value="Neuronal_Pentraxin_Related"/>
</dbReference>
<dbReference type="KEGG" id="plei:Q9312_06705"/>
<evidence type="ECO:0000259" key="9">
    <source>
        <dbReference type="SMART" id="SM00560"/>
    </source>
</evidence>
<dbReference type="Gene3D" id="2.60.120.260">
    <property type="entry name" value="Galactose-binding domain-like"/>
    <property type="match status" value="1"/>
</dbReference>
<evidence type="ECO:0000313" key="10">
    <source>
        <dbReference type="EMBL" id="WMS88598.1"/>
    </source>
</evidence>
<evidence type="ECO:0000256" key="7">
    <source>
        <dbReference type="SAM" id="SignalP"/>
    </source>
</evidence>
<feature type="chain" id="PRO_5041343194" evidence="7">
    <location>
        <begin position="29"/>
        <end position="1494"/>
    </location>
</feature>
<dbReference type="PANTHER" id="PTHR19277:SF125">
    <property type="entry name" value="B6"/>
    <property type="match status" value="1"/>
</dbReference>
<feature type="domain" description="LamG-like jellyroll fold" evidence="9">
    <location>
        <begin position="255"/>
        <end position="400"/>
    </location>
</feature>
<dbReference type="Gene3D" id="2.60.120.200">
    <property type="match status" value="2"/>
</dbReference>
<dbReference type="Proteomes" id="UP001239782">
    <property type="component" value="Chromosome"/>
</dbReference>
<feature type="domain" description="LamG-like jellyroll fold" evidence="9">
    <location>
        <begin position="503"/>
        <end position="631"/>
    </location>
</feature>
<proteinExistence type="predicted"/>
<dbReference type="RefSeq" id="WP_309203815.1">
    <property type="nucleotide sequence ID" value="NZ_CP133548.1"/>
</dbReference>
<keyword evidence="6" id="KW-0325">Glycoprotein</keyword>
<dbReference type="PANTHER" id="PTHR19277">
    <property type="entry name" value="PENTRAXIN"/>
    <property type="match status" value="1"/>
</dbReference>
<keyword evidence="5" id="KW-1015">Disulfide bond</keyword>
<name>A0AA51X7U5_9GAMM</name>
<feature type="signal peptide" evidence="7">
    <location>
        <begin position="1"/>
        <end position="28"/>
    </location>
</feature>
<dbReference type="Pfam" id="PF13385">
    <property type="entry name" value="Laminin_G_3"/>
    <property type="match status" value="2"/>
</dbReference>
<dbReference type="InterPro" id="IPR001759">
    <property type="entry name" value="PTX_dom"/>
</dbReference>
<dbReference type="InterPro" id="IPR046524">
    <property type="entry name" value="DUF6701"/>
</dbReference>
<keyword evidence="3 7" id="KW-0732">Signal</keyword>
<sequence>MQISNSRTFRSRIHLLLGALLFGQSLFAAPGDVLFSDDFESGLGQWTINTAGGGVAEINSATANSGNFSLALYANTVSATSATIAANVPEAELALWIRRGSDAFSENPETNEDLILQYRDNLGNWNFLETFPGGGTAGEISTRTYSLPSNALHANFQVRLTLRQGSGVPFDYWHIDDVVVTETGITSGPVADWRFDELSWTGTAGEVVDSSGNGYNGVSVNSAPTSGFLCNAADLSATGINDYVMLNAAALDGLGDFTISAWVTSSRTGIQTVLSAAQSSTELNEAVFMFNSNTQFWPNLRQTPFDTSTQFNTAVNIADGNWHHAVWVRQRVTSQSCLYLDGNLQGCTTHPNGSNFLDVIAGGLLIGQEQDTIEGGFDATQAWDGLIDELLVFNSALSAGSVSTIYNNQLAGNNWDGSARVCPTPIPNPIAEWQMEQSGWTGAANEVIDSSGNNLHLTAFNSPLNLNLFPAISGDPGTCYYGDFNGTNSYLQIADNPLLDLSNALTITAWIYPRSLPASGLMSILSKDENYEFHLTPGGEINWWWGGGAQSLTTSGANILPNNWYHVAITFTSGEQHIYVNGTSMGSTNWTGSLTLNNDPLQIGQDQNLAGRFFNGAIDEVRIYDAALTEANINTIMSETHPCSAGGICDVVFNDGLDTVSYSGGSANWSGNWIEGNDNGTPASGNVAVVNNAIRFSNSPNVSIVRELDLSNALTATFNVDVSTANLDGNDRFQFIVSNNGGLTYTVLEQQQNDFNGSKSYDISAYMSVNTRIGFRVIQGFNQTNEFAAFDNIEVAITEPCDNNVILLAHDGNAINCYREAIQITIQNTSGVVQTDYTGTIQLSTSSANGVWYTVDDTGASTDLATGTLTNSGALDGNASYSFNTSDNGTVTLYLRDTVAETINIAATDGSAVDDDSEGLLTFRPFGFVLSPNPMTTQVAGKPFTATLTAAGQTPSDASCGVIEEYTGSKNLNFWSEFSQPAASATAMSIDGIPIAFSEAASTAQAVQFTAGVATITAQLNDVGLVSISAKDDVGIGDPVTGTTSEVIGGLAPFVVRPFTYHLAISGEPNANNDPNALVYATAGATFTTELYSVIWQAEDDANDDGIPDAFDNLANNPTTPNIGNLPSSGVDISFTPTAQVVANSSGVLGDASLSFNEFNATGVAPVPQSWSEVGILTISAATTNFLSGGESVTGLRENIGRFIPNSFALTLANNFDQQCGTFSYSGLNLASGMTTLSQTDDMTLQAQALNLSGGQTRNYNGAFVKLGAGNISITGVDNDSGNPALGTLYNGVISTPNFDTFGFADAISVPAVGFQFSNYATPFNLAVGLTATDSDGVVGNITSSAVEQRLGRAVIHTTYGPETESLEMPLSIEYFDGSNWTVNQQDNCSTYQSSELSFVVGSYQGDLDSGETLVLLPGAATSVNNGQSQTGTGFWLSAPGFGNSGEVNLTFDLTAQPWLQFDWDADATPDNPFATAGFGRYRGSDRVIYWRER</sequence>
<keyword evidence="2" id="KW-0479">Metal-binding</keyword>
<dbReference type="InterPro" id="IPR006558">
    <property type="entry name" value="LamG-like"/>
</dbReference>
<keyword evidence="11" id="KW-1185">Reference proteome</keyword>
<gene>
    <name evidence="10" type="ORF">Q9312_06705</name>
</gene>
<protein>
    <submittedName>
        <fullName evidence="10">LamG domain-containing protein</fullName>
    </submittedName>
</protein>
<keyword evidence="4" id="KW-0106">Calcium</keyword>
<accession>A0AA51X7U5</accession>
<evidence type="ECO:0000256" key="5">
    <source>
        <dbReference type="ARBA" id="ARBA00023157"/>
    </source>
</evidence>
<dbReference type="SUPFAM" id="SSF49899">
    <property type="entry name" value="Concanavalin A-like lectins/glucanases"/>
    <property type="match status" value="2"/>
</dbReference>
<feature type="domain" description="Pentraxin (PTX)" evidence="8">
    <location>
        <begin position="232"/>
        <end position="427"/>
    </location>
</feature>
<evidence type="ECO:0000259" key="8">
    <source>
        <dbReference type="SMART" id="SM00159"/>
    </source>
</evidence>
<evidence type="ECO:0000256" key="1">
    <source>
        <dbReference type="ARBA" id="ARBA00001913"/>
    </source>
</evidence>
<dbReference type="GO" id="GO:0046872">
    <property type="term" value="F:metal ion binding"/>
    <property type="evidence" value="ECO:0007669"/>
    <property type="project" value="UniProtKB-KW"/>
</dbReference>